<feature type="compositionally biased region" description="Low complexity" evidence="8">
    <location>
        <begin position="27"/>
        <end position="39"/>
    </location>
</feature>
<evidence type="ECO:0000256" key="4">
    <source>
        <dbReference type="ARBA" id="ARBA00016377"/>
    </source>
</evidence>
<dbReference type="PROSITE" id="PS51462">
    <property type="entry name" value="NUDIX"/>
    <property type="match status" value="1"/>
</dbReference>
<keyword evidence="11" id="KW-1185">Reference proteome</keyword>
<feature type="compositionally biased region" description="Basic residues" evidence="8">
    <location>
        <begin position="108"/>
        <end position="121"/>
    </location>
</feature>
<gene>
    <name evidence="10" type="ORF">H8M03_02095</name>
</gene>
<protein>
    <recommendedName>
        <fullName evidence="4">GDP-mannose pyrophosphatase</fullName>
    </recommendedName>
    <alternativeName>
        <fullName evidence="6">GDP-mannose hydrolase</fullName>
    </alternativeName>
    <alternativeName>
        <fullName evidence="7">GDPMK</fullName>
    </alternativeName>
</protein>
<reference evidence="10 11" key="1">
    <citation type="submission" date="2020-08" db="EMBL/GenBank/DDBJ databases">
        <title>Sphingomonas sp. sand1-3 16S ribosomal RNA gene Genome sequencing and assembly.</title>
        <authorList>
            <person name="Kang M."/>
        </authorList>
    </citation>
    <scope>NUCLEOTIDE SEQUENCE [LARGE SCALE GENOMIC DNA]</scope>
    <source>
        <strain evidence="11">sand1-3</strain>
    </source>
</reference>
<evidence type="ECO:0000256" key="8">
    <source>
        <dbReference type="SAM" id="MobiDB-lite"/>
    </source>
</evidence>
<feature type="compositionally biased region" description="Basic and acidic residues" evidence="8">
    <location>
        <begin position="1"/>
        <end position="12"/>
    </location>
</feature>
<evidence type="ECO:0000256" key="7">
    <source>
        <dbReference type="ARBA" id="ARBA00032272"/>
    </source>
</evidence>
<dbReference type="CDD" id="cd03424">
    <property type="entry name" value="NUDIX_ADPRase_Nudt5_UGPPase_Nudt14"/>
    <property type="match status" value="1"/>
</dbReference>
<dbReference type="PANTHER" id="PTHR11839:SF18">
    <property type="entry name" value="NUDIX HYDROLASE DOMAIN-CONTAINING PROTEIN"/>
    <property type="match status" value="1"/>
</dbReference>
<dbReference type="AlphaFoldDB" id="A0A7G9L3H2"/>
<dbReference type="InterPro" id="IPR000086">
    <property type="entry name" value="NUDIX_hydrolase_dom"/>
</dbReference>
<dbReference type="GO" id="GO:0006753">
    <property type="term" value="P:nucleoside phosphate metabolic process"/>
    <property type="evidence" value="ECO:0007669"/>
    <property type="project" value="TreeGrafter"/>
</dbReference>
<evidence type="ECO:0000313" key="10">
    <source>
        <dbReference type="EMBL" id="QNM83171.1"/>
    </source>
</evidence>
<dbReference type="GO" id="GO:0016787">
    <property type="term" value="F:hydrolase activity"/>
    <property type="evidence" value="ECO:0007669"/>
    <property type="project" value="UniProtKB-KW"/>
</dbReference>
<evidence type="ECO:0000256" key="2">
    <source>
        <dbReference type="ARBA" id="ARBA00001946"/>
    </source>
</evidence>
<dbReference type="EMBL" id="CP060697">
    <property type="protein sequence ID" value="QNM83171.1"/>
    <property type="molecule type" value="Genomic_DNA"/>
</dbReference>
<sequence length="321" mass="35293">MAGGTHDQRAVDLPDAARGAQVHGRSSRAQVDAAAAAADSGRDQDPPRAPARRAIVQGGGRAPHSRPDRHPHLLVDGRAPRRDRRRCRDHRRHHPGNLGRGDGVIAGRRSRRAAGRRHRRRGPADRHRAGRTFSQVGRKSQRNPGQADRVVTDDREAPLETPWRGKYLAVRKRGRWEYVSRTGSTDAVVILAEHEGKVVLIEQYRVPAGRVCLELPAGLVGDEDAHATVEETAVKELEEETGFTCERVEVLGQFHSSPGMVSESFTLVRAHGLNRIGAGGGTEHEDITVHLVERADIPAFVQQRREAGSAIDVKLLLFSDF</sequence>
<organism evidence="10 11">
    <name type="scientific">Sphingomonas sabuli</name>
    <dbReference type="NCBI Taxonomy" id="2764186"/>
    <lineage>
        <taxon>Bacteria</taxon>
        <taxon>Pseudomonadati</taxon>
        <taxon>Pseudomonadota</taxon>
        <taxon>Alphaproteobacteria</taxon>
        <taxon>Sphingomonadales</taxon>
        <taxon>Sphingomonadaceae</taxon>
        <taxon>Sphingomonas</taxon>
    </lineage>
</organism>
<evidence type="ECO:0000313" key="11">
    <source>
        <dbReference type="Proteomes" id="UP000515861"/>
    </source>
</evidence>
<dbReference type="Pfam" id="PF00293">
    <property type="entry name" value="NUDIX"/>
    <property type="match status" value="1"/>
</dbReference>
<dbReference type="GO" id="GO:0019693">
    <property type="term" value="P:ribose phosphate metabolic process"/>
    <property type="evidence" value="ECO:0007669"/>
    <property type="project" value="TreeGrafter"/>
</dbReference>
<feature type="domain" description="Nudix hydrolase" evidence="9">
    <location>
        <begin position="183"/>
        <end position="315"/>
    </location>
</feature>
<dbReference type="Proteomes" id="UP000515861">
    <property type="component" value="Chromosome"/>
</dbReference>
<feature type="region of interest" description="Disordered" evidence="8">
    <location>
        <begin position="1"/>
        <end position="151"/>
    </location>
</feature>
<keyword evidence="5 10" id="KW-0378">Hydrolase</keyword>
<evidence type="ECO:0000256" key="6">
    <source>
        <dbReference type="ARBA" id="ARBA00032162"/>
    </source>
</evidence>
<accession>A0A7G9L3H2</accession>
<feature type="compositionally biased region" description="Basic residues" evidence="8">
    <location>
        <begin position="81"/>
        <end position="95"/>
    </location>
</feature>
<dbReference type="InterPro" id="IPR015797">
    <property type="entry name" value="NUDIX_hydrolase-like_dom_sf"/>
</dbReference>
<comment type="similarity">
    <text evidence="3">Belongs to the Nudix hydrolase family. NudK subfamily.</text>
</comment>
<evidence type="ECO:0000256" key="5">
    <source>
        <dbReference type="ARBA" id="ARBA00022801"/>
    </source>
</evidence>
<dbReference type="Gene3D" id="3.90.79.10">
    <property type="entry name" value="Nucleoside Triphosphate Pyrophosphohydrolase"/>
    <property type="match status" value="1"/>
</dbReference>
<evidence type="ECO:0000256" key="1">
    <source>
        <dbReference type="ARBA" id="ARBA00000847"/>
    </source>
</evidence>
<name>A0A7G9L3H2_9SPHN</name>
<feature type="compositionally biased region" description="Basic and acidic residues" evidence="8">
    <location>
        <begin position="65"/>
        <end position="80"/>
    </location>
</feature>
<evidence type="ECO:0000256" key="3">
    <source>
        <dbReference type="ARBA" id="ARBA00007275"/>
    </source>
</evidence>
<feature type="compositionally biased region" description="Polar residues" evidence="8">
    <location>
        <begin position="132"/>
        <end position="144"/>
    </location>
</feature>
<evidence type="ECO:0000259" key="9">
    <source>
        <dbReference type="PROSITE" id="PS51462"/>
    </source>
</evidence>
<dbReference type="SUPFAM" id="SSF55811">
    <property type="entry name" value="Nudix"/>
    <property type="match status" value="1"/>
</dbReference>
<proteinExistence type="inferred from homology"/>
<dbReference type="PANTHER" id="PTHR11839">
    <property type="entry name" value="UDP/ADP-SUGAR PYROPHOSPHATASE"/>
    <property type="match status" value="1"/>
</dbReference>
<comment type="cofactor">
    <cofactor evidence="2">
        <name>Mg(2+)</name>
        <dbReference type="ChEBI" id="CHEBI:18420"/>
    </cofactor>
</comment>
<dbReference type="KEGG" id="ssau:H8M03_02095"/>
<comment type="catalytic activity">
    <reaction evidence="1">
        <text>GDP-alpha-D-mannose + H2O = alpha-D-mannose 1-phosphate + GMP + 2 H(+)</text>
        <dbReference type="Rhea" id="RHEA:27978"/>
        <dbReference type="ChEBI" id="CHEBI:15377"/>
        <dbReference type="ChEBI" id="CHEBI:15378"/>
        <dbReference type="ChEBI" id="CHEBI:57527"/>
        <dbReference type="ChEBI" id="CHEBI:58115"/>
        <dbReference type="ChEBI" id="CHEBI:58409"/>
    </reaction>
</comment>